<dbReference type="NCBIfam" id="TIGR01490">
    <property type="entry name" value="HAD-SF-IB-hyp1"/>
    <property type="match status" value="1"/>
</dbReference>
<comment type="similarity">
    <text evidence="1">Belongs to the HAD-like hydrolase superfamily. SerB family.</text>
</comment>
<organism evidence="5 6">
    <name type="scientific">Alkalibacillus flavidus</name>
    <dbReference type="NCBI Taxonomy" id="546021"/>
    <lineage>
        <taxon>Bacteria</taxon>
        <taxon>Bacillati</taxon>
        <taxon>Bacillota</taxon>
        <taxon>Bacilli</taxon>
        <taxon>Bacillales</taxon>
        <taxon>Bacillaceae</taxon>
        <taxon>Alkalibacillus</taxon>
    </lineage>
</organism>
<sequence>MNGGVIVAVVTVDFDGTLYQGDSFKVMFQVAKQDYGLKEWSVVGAGLVKSVALGLVKGKEAFKHEFFRSFARSFKGKTQEELADFFDKLARHDLERVHYELVEVVKHHQAQGDEVVVLSGALMPFLKAFTREVGLNDVETIGTQLVFDDQGLCKGQIGRIINGEEKVTQLKAWLDKRGKSADDETLYAYADSESDKPLFEFVDYPYVVNPDEKMKEISVQKSWLFFEPSNK</sequence>
<keyword evidence="2" id="KW-0479">Metal-binding</keyword>
<protein>
    <submittedName>
        <fullName evidence="5">HAD superfamily hydrolase (TIGR01490 family)</fullName>
    </submittedName>
</protein>
<reference evidence="5 6" key="1">
    <citation type="submission" date="2024-06" db="EMBL/GenBank/DDBJ databases">
        <title>Genomic Encyclopedia of Type Strains, Phase IV (KMG-IV): sequencing the most valuable type-strain genomes for metagenomic binning, comparative biology and taxonomic classification.</title>
        <authorList>
            <person name="Goeker M."/>
        </authorList>
    </citation>
    <scope>NUCLEOTIDE SEQUENCE [LARGE SCALE GENOMIC DNA]</scope>
    <source>
        <strain evidence="5 6">DSM 23520</strain>
    </source>
</reference>
<evidence type="ECO:0000256" key="2">
    <source>
        <dbReference type="ARBA" id="ARBA00022723"/>
    </source>
</evidence>
<dbReference type="PANTHER" id="PTHR43344:SF13">
    <property type="entry name" value="PHOSPHATASE RV3661-RELATED"/>
    <property type="match status" value="1"/>
</dbReference>
<dbReference type="RefSeq" id="WP_354219385.1">
    <property type="nucleotide sequence ID" value="NZ_JBEPMX010000003.1"/>
</dbReference>
<dbReference type="InterPro" id="IPR023214">
    <property type="entry name" value="HAD_sf"/>
</dbReference>
<dbReference type="Gene3D" id="1.20.1440.100">
    <property type="entry name" value="SG protein - dephosphorylation function"/>
    <property type="match status" value="1"/>
</dbReference>
<dbReference type="NCBIfam" id="TIGR01488">
    <property type="entry name" value="HAD-SF-IB"/>
    <property type="match status" value="1"/>
</dbReference>
<dbReference type="SUPFAM" id="SSF56784">
    <property type="entry name" value="HAD-like"/>
    <property type="match status" value="1"/>
</dbReference>
<dbReference type="GO" id="GO:0016787">
    <property type="term" value="F:hydrolase activity"/>
    <property type="evidence" value="ECO:0007669"/>
    <property type="project" value="UniProtKB-KW"/>
</dbReference>
<evidence type="ECO:0000256" key="1">
    <source>
        <dbReference type="ARBA" id="ARBA00009184"/>
    </source>
</evidence>
<evidence type="ECO:0000313" key="5">
    <source>
        <dbReference type="EMBL" id="MET3682775.1"/>
    </source>
</evidence>
<dbReference type="InterPro" id="IPR006385">
    <property type="entry name" value="HAD_hydro_SerB1"/>
</dbReference>
<dbReference type="Gene3D" id="3.40.50.1000">
    <property type="entry name" value="HAD superfamily/HAD-like"/>
    <property type="match status" value="1"/>
</dbReference>
<dbReference type="InterPro" id="IPR050582">
    <property type="entry name" value="HAD-like_SerB"/>
</dbReference>
<dbReference type="EMBL" id="JBEPMX010000003">
    <property type="protein sequence ID" value="MET3682775.1"/>
    <property type="molecule type" value="Genomic_DNA"/>
</dbReference>
<evidence type="ECO:0000313" key="6">
    <source>
        <dbReference type="Proteomes" id="UP001549167"/>
    </source>
</evidence>
<evidence type="ECO:0000256" key="3">
    <source>
        <dbReference type="ARBA" id="ARBA00022801"/>
    </source>
</evidence>
<keyword evidence="3 5" id="KW-0378">Hydrolase</keyword>
<gene>
    <name evidence="5" type="ORF">ABID56_000865</name>
</gene>
<comment type="caution">
    <text evidence="5">The sequence shown here is derived from an EMBL/GenBank/DDBJ whole genome shotgun (WGS) entry which is preliminary data.</text>
</comment>
<accession>A0ABV2KT61</accession>
<dbReference type="InterPro" id="IPR036412">
    <property type="entry name" value="HAD-like_sf"/>
</dbReference>
<keyword evidence="4" id="KW-0460">Magnesium</keyword>
<dbReference type="Pfam" id="PF12710">
    <property type="entry name" value="HAD"/>
    <property type="match status" value="1"/>
</dbReference>
<dbReference type="Proteomes" id="UP001549167">
    <property type="component" value="Unassembled WGS sequence"/>
</dbReference>
<evidence type="ECO:0000256" key="4">
    <source>
        <dbReference type="ARBA" id="ARBA00022842"/>
    </source>
</evidence>
<keyword evidence="6" id="KW-1185">Reference proteome</keyword>
<name>A0ABV2KT61_9BACI</name>
<proteinExistence type="inferred from homology"/>
<dbReference type="PANTHER" id="PTHR43344">
    <property type="entry name" value="PHOSPHOSERINE PHOSPHATASE"/>
    <property type="match status" value="1"/>
</dbReference>